<evidence type="ECO:0008006" key="3">
    <source>
        <dbReference type="Google" id="ProtNLM"/>
    </source>
</evidence>
<sequence>MAVDIFNKELNGKAKVRRWILRAIKDVKGGAIVYQIQKLLVTKQARLLHKPELKLNLKKLLDSGHLMKKGGKFVMKKRKTSGKDAKKSVAKKAKSFIKDLIKQKISVKEIKRIFQ</sequence>
<dbReference type="EMBL" id="BGPR01006929">
    <property type="protein sequence ID" value="GBN22983.1"/>
    <property type="molecule type" value="Genomic_DNA"/>
</dbReference>
<evidence type="ECO:0000313" key="2">
    <source>
        <dbReference type="Proteomes" id="UP000499080"/>
    </source>
</evidence>
<dbReference type="AlphaFoldDB" id="A0A4Y2M8W7"/>
<organism evidence="1 2">
    <name type="scientific">Araneus ventricosus</name>
    <name type="common">Orbweaver spider</name>
    <name type="synonym">Epeira ventricosa</name>
    <dbReference type="NCBI Taxonomy" id="182803"/>
    <lineage>
        <taxon>Eukaryota</taxon>
        <taxon>Metazoa</taxon>
        <taxon>Ecdysozoa</taxon>
        <taxon>Arthropoda</taxon>
        <taxon>Chelicerata</taxon>
        <taxon>Arachnida</taxon>
        <taxon>Araneae</taxon>
        <taxon>Araneomorphae</taxon>
        <taxon>Entelegynae</taxon>
        <taxon>Araneoidea</taxon>
        <taxon>Araneidae</taxon>
        <taxon>Araneus</taxon>
    </lineage>
</organism>
<accession>A0A4Y2M8W7</accession>
<evidence type="ECO:0000313" key="1">
    <source>
        <dbReference type="EMBL" id="GBN22983.1"/>
    </source>
</evidence>
<dbReference type="Proteomes" id="UP000499080">
    <property type="component" value="Unassembled WGS sequence"/>
</dbReference>
<name>A0A4Y2M8W7_ARAVE</name>
<protein>
    <recommendedName>
        <fullName evidence="3">H15 domain-containing protein</fullName>
    </recommendedName>
</protein>
<keyword evidence="2" id="KW-1185">Reference proteome</keyword>
<gene>
    <name evidence="1" type="ORF">AVEN_61892_1</name>
</gene>
<proteinExistence type="predicted"/>
<comment type="caution">
    <text evidence="1">The sequence shown here is derived from an EMBL/GenBank/DDBJ whole genome shotgun (WGS) entry which is preliminary data.</text>
</comment>
<reference evidence="1 2" key="1">
    <citation type="journal article" date="2019" name="Sci. Rep.">
        <title>Orb-weaving spider Araneus ventricosus genome elucidates the spidroin gene catalogue.</title>
        <authorList>
            <person name="Kono N."/>
            <person name="Nakamura H."/>
            <person name="Ohtoshi R."/>
            <person name="Moran D.A.P."/>
            <person name="Shinohara A."/>
            <person name="Yoshida Y."/>
            <person name="Fujiwara M."/>
            <person name="Mori M."/>
            <person name="Tomita M."/>
            <person name="Arakawa K."/>
        </authorList>
    </citation>
    <scope>NUCLEOTIDE SEQUENCE [LARGE SCALE GENOMIC DNA]</scope>
</reference>